<dbReference type="EMBL" id="VJMH01006403">
    <property type="protein sequence ID" value="KAF0689919.1"/>
    <property type="molecule type" value="Genomic_DNA"/>
</dbReference>
<feature type="repeat" description="ANK" evidence="3">
    <location>
        <begin position="74"/>
        <end position="106"/>
    </location>
</feature>
<evidence type="ECO:0000313" key="7">
    <source>
        <dbReference type="EMBL" id="VFT95395.1"/>
    </source>
</evidence>
<dbReference type="InterPro" id="IPR036770">
    <property type="entry name" value="Ankyrin_rpt-contain_sf"/>
</dbReference>
<evidence type="ECO:0000256" key="2">
    <source>
        <dbReference type="ARBA" id="ARBA00023043"/>
    </source>
</evidence>
<dbReference type="PANTHER" id="PTHR24171">
    <property type="entry name" value="ANKYRIN REPEAT DOMAIN-CONTAINING PROTEIN 39-RELATED"/>
    <property type="match status" value="1"/>
</dbReference>
<keyword evidence="2 3" id="KW-0040">ANK repeat</keyword>
<feature type="repeat" description="ANK" evidence="3">
    <location>
        <begin position="165"/>
        <end position="197"/>
    </location>
</feature>
<keyword evidence="1" id="KW-0677">Repeat</keyword>
<dbReference type="Pfam" id="PF00023">
    <property type="entry name" value="Ank"/>
    <property type="match status" value="1"/>
</dbReference>
<accession>A0A485LCJ8</accession>
<dbReference type="Pfam" id="PF12796">
    <property type="entry name" value="Ank_2"/>
    <property type="match status" value="4"/>
</dbReference>
<name>A0A485LCJ8_9STRA</name>
<feature type="repeat" description="ANK" evidence="3">
    <location>
        <begin position="575"/>
        <end position="607"/>
    </location>
</feature>
<feature type="domain" description="STI1/HOP DP" evidence="5">
    <location>
        <begin position="795"/>
        <end position="838"/>
    </location>
</feature>
<feature type="region of interest" description="Disordered" evidence="4">
    <location>
        <begin position="309"/>
        <end position="338"/>
    </location>
</feature>
<dbReference type="Gene3D" id="1.10.260.100">
    <property type="match status" value="2"/>
</dbReference>
<dbReference type="PROSITE" id="PS50297">
    <property type="entry name" value="ANK_REP_REGION"/>
    <property type="match status" value="8"/>
</dbReference>
<evidence type="ECO:0000256" key="3">
    <source>
        <dbReference type="PROSITE-ProRule" id="PRU00023"/>
    </source>
</evidence>
<protein>
    <submittedName>
        <fullName evidence="7">Aste57867_18660 protein</fullName>
    </submittedName>
</protein>
<dbReference type="Gene3D" id="1.25.40.20">
    <property type="entry name" value="Ankyrin repeat-containing domain"/>
    <property type="match status" value="5"/>
</dbReference>
<feature type="repeat" description="ANK" evidence="3">
    <location>
        <begin position="231"/>
        <end position="263"/>
    </location>
</feature>
<reference evidence="6" key="2">
    <citation type="submission" date="2019-06" db="EMBL/GenBank/DDBJ databases">
        <title>Genomics analysis of Aphanomyces spp. identifies a new class of oomycete effector associated with host adaptation.</title>
        <authorList>
            <person name="Gaulin E."/>
        </authorList>
    </citation>
    <scope>NUCLEOTIDE SEQUENCE</scope>
    <source>
        <strain evidence="6">CBS 578.67</strain>
    </source>
</reference>
<evidence type="ECO:0000259" key="5">
    <source>
        <dbReference type="Pfam" id="PF17830"/>
    </source>
</evidence>
<evidence type="ECO:0000313" key="6">
    <source>
        <dbReference type="EMBL" id="KAF0689919.1"/>
    </source>
</evidence>
<keyword evidence="8" id="KW-1185">Reference proteome</keyword>
<feature type="repeat" description="ANK" evidence="3">
    <location>
        <begin position="41"/>
        <end position="73"/>
    </location>
</feature>
<reference evidence="7 8" key="1">
    <citation type="submission" date="2019-03" db="EMBL/GenBank/DDBJ databases">
        <authorList>
            <person name="Gaulin E."/>
            <person name="Dumas B."/>
        </authorList>
    </citation>
    <scope>NUCLEOTIDE SEQUENCE [LARGE SCALE GENOMIC DNA]</scope>
    <source>
        <strain evidence="7">CBS 568.67</strain>
    </source>
</reference>
<dbReference type="OrthoDB" id="188462at2759"/>
<dbReference type="EMBL" id="CAADRA010006424">
    <property type="protein sequence ID" value="VFT95395.1"/>
    <property type="molecule type" value="Genomic_DNA"/>
</dbReference>
<evidence type="ECO:0000256" key="1">
    <source>
        <dbReference type="ARBA" id="ARBA00022737"/>
    </source>
</evidence>
<dbReference type="PROSITE" id="PS50088">
    <property type="entry name" value="ANK_REPEAT"/>
    <property type="match status" value="8"/>
</dbReference>
<proteinExistence type="predicted"/>
<dbReference type="Pfam" id="PF17830">
    <property type="entry name" value="STI1-HOP_DP"/>
    <property type="match status" value="1"/>
</dbReference>
<dbReference type="AlphaFoldDB" id="A0A485LCJ8"/>
<feature type="repeat" description="ANK" evidence="3">
    <location>
        <begin position="608"/>
        <end position="640"/>
    </location>
</feature>
<gene>
    <name evidence="7" type="primary">Aste57867_18660</name>
    <name evidence="6" type="ORF">As57867_018598</name>
    <name evidence="7" type="ORF">ASTE57867_18660</name>
</gene>
<dbReference type="Proteomes" id="UP000332933">
    <property type="component" value="Unassembled WGS sequence"/>
</dbReference>
<evidence type="ECO:0000256" key="4">
    <source>
        <dbReference type="SAM" id="MobiDB-lite"/>
    </source>
</evidence>
<dbReference type="SMART" id="SM00248">
    <property type="entry name" value="ANK"/>
    <property type="match status" value="13"/>
</dbReference>
<sequence length="843" mass="91195">MGWWFSANKDKKLLHAAKTGRLSAIRSLLAIGAYVGYADKWGETALVKAASNGHSEVVKALLDDGASVDRRCRGGNTALHVAVYWQHYHVVKLLVSRGANLNATNNDGSTPLCHGLTNPFCDVGIAQILLDAGTDVTVPTNGGLTARDIAGKQGHPEIKLLIDTQNDNRLCIAARDGDLDIVRRLVHSGANINWKRAGLFTPLMCASSKGHRDIVLDLLAAGARVNDSGHDGNTALMLAAKEGFLGVARLLVDSGARVDTTNQDGYTARDLANESKRAAVVEFLGYYHGTVPESLKECSVVEMTRQDTVSSEQDVLDDDNSPVLDRSNSKSNGKRLSHESLKEHLGDGWLIHSCRIQAELQYFQDTKLLSAAKKGRVSDVRVLLANGACVGHVDRWGETALFKASANGHVAVVKELLDIGASMDRRCKGGNTALHTAMYWQHVHVVRLLITRGADLNATNNVFNPSFDGSTPLCHGLTHPFCDVGTVELLLDAGADTTLPTHGGLLARDLAMKHGHPEIEMLIAQQQENARLCFAARDGDVDTVHHLVCNGANVNFKRGVGSNYRQQMALIRPQGLFSPLMCAAAKGHGNIVRVLLTAGARVDDAGHEGNTALMVAAKGGFLEVVSMLIDAGATVHLTNEAGKSACEVANEFNHKAIIHLFLGGPQRAAAHSTVVTMSRKQPVICGQRTVDNGISPNTIFPIDKHCRMNDSLVRIGPDLIFALANSKRTLELLADHTFVCQLLDMSQNPQAPYEHDPRMRLVLMELRSEAPSSTNEVVLAAFGPTMLTQLFVHEGTKQFLCDPSFYTKMQEIQRDKSKLTEHMREDPRIGIALVVLVGGNADK</sequence>
<evidence type="ECO:0000313" key="8">
    <source>
        <dbReference type="Proteomes" id="UP000332933"/>
    </source>
</evidence>
<organism evidence="7 8">
    <name type="scientific">Aphanomyces stellatus</name>
    <dbReference type="NCBI Taxonomy" id="120398"/>
    <lineage>
        <taxon>Eukaryota</taxon>
        <taxon>Sar</taxon>
        <taxon>Stramenopiles</taxon>
        <taxon>Oomycota</taxon>
        <taxon>Saprolegniomycetes</taxon>
        <taxon>Saprolegniales</taxon>
        <taxon>Verrucalvaceae</taxon>
        <taxon>Aphanomyces</taxon>
    </lineage>
</organism>
<dbReference type="InterPro" id="IPR002110">
    <property type="entry name" value="Ankyrin_rpt"/>
</dbReference>
<dbReference type="SUPFAM" id="SSF48403">
    <property type="entry name" value="Ankyrin repeat"/>
    <property type="match status" value="2"/>
</dbReference>
<dbReference type="PRINTS" id="PR01415">
    <property type="entry name" value="ANKYRIN"/>
</dbReference>
<feature type="repeat" description="ANK" evidence="3">
    <location>
        <begin position="396"/>
        <end position="428"/>
    </location>
</feature>
<dbReference type="InterPro" id="IPR041243">
    <property type="entry name" value="STI1/HOP_DP"/>
</dbReference>
<feature type="repeat" description="ANK" evidence="3">
    <location>
        <begin position="429"/>
        <end position="461"/>
    </location>
</feature>